<dbReference type="Proteomes" id="UP000289738">
    <property type="component" value="Chromosome B08"/>
</dbReference>
<evidence type="ECO:0000313" key="1">
    <source>
        <dbReference type="EMBL" id="RYQ97431.1"/>
    </source>
</evidence>
<reference evidence="1 2" key="1">
    <citation type="submission" date="2019-01" db="EMBL/GenBank/DDBJ databases">
        <title>Sequencing of cultivated peanut Arachis hypogaea provides insights into genome evolution and oil improvement.</title>
        <authorList>
            <person name="Chen X."/>
        </authorList>
    </citation>
    <scope>NUCLEOTIDE SEQUENCE [LARGE SCALE GENOMIC DNA]</scope>
    <source>
        <strain evidence="2">cv. Fuhuasheng</strain>
        <tissue evidence="1">Leaves</tissue>
    </source>
</reference>
<dbReference type="EMBL" id="SDMP01000018">
    <property type="protein sequence ID" value="RYQ97431.1"/>
    <property type="molecule type" value="Genomic_DNA"/>
</dbReference>
<organism evidence="1 2">
    <name type="scientific">Arachis hypogaea</name>
    <name type="common">Peanut</name>
    <dbReference type="NCBI Taxonomy" id="3818"/>
    <lineage>
        <taxon>Eukaryota</taxon>
        <taxon>Viridiplantae</taxon>
        <taxon>Streptophyta</taxon>
        <taxon>Embryophyta</taxon>
        <taxon>Tracheophyta</taxon>
        <taxon>Spermatophyta</taxon>
        <taxon>Magnoliopsida</taxon>
        <taxon>eudicotyledons</taxon>
        <taxon>Gunneridae</taxon>
        <taxon>Pentapetalae</taxon>
        <taxon>rosids</taxon>
        <taxon>fabids</taxon>
        <taxon>Fabales</taxon>
        <taxon>Fabaceae</taxon>
        <taxon>Papilionoideae</taxon>
        <taxon>50 kb inversion clade</taxon>
        <taxon>dalbergioids sensu lato</taxon>
        <taxon>Dalbergieae</taxon>
        <taxon>Pterocarpus clade</taxon>
        <taxon>Arachis</taxon>
    </lineage>
</organism>
<keyword evidence="2" id="KW-1185">Reference proteome</keyword>
<proteinExistence type="predicted"/>
<comment type="caution">
    <text evidence="1">The sequence shown here is derived from an EMBL/GenBank/DDBJ whole genome shotgun (WGS) entry which is preliminary data.</text>
</comment>
<gene>
    <name evidence="1" type="ORF">Ahy_B08g093477</name>
</gene>
<accession>A0A444Y656</accession>
<sequence>MFDVHARLMPQHVMEWHAMVRDVVVGDGSFTSSPQVVLLDATLIHYTQGDGTSSSDEHVLETPTGGGARFGGAHTCLAPTMSQDHTQLDSSLNCKVVLPIIKTDLSVCISMLQSVMHQSYHFKSSYRKMWMAKQKSDCSNLW</sequence>
<protein>
    <submittedName>
        <fullName evidence="1">Uncharacterized protein</fullName>
    </submittedName>
</protein>
<name>A0A444Y656_ARAHY</name>
<dbReference type="AlphaFoldDB" id="A0A444Y656"/>
<evidence type="ECO:0000313" key="2">
    <source>
        <dbReference type="Proteomes" id="UP000289738"/>
    </source>
</evidence>